<protein>
    <submittedName>
        <fullName evidence="2">Uncharacterized protein</fullName>
    </submittedName>
</protein>
<organism evidence="2 3">
    <name type="scientific">Tribonema minus</name>
    <dbReference type="NCBI Taxonomy" id="303371"/>
    <lineage>
        <taxon>Eukaryota</taxon>
        <taxon>Sar</taxon>
        <taxon>Stramenopiles</taxon>
        <taxon>Ochrophyta</taxon>
        <taxon>PX clade</taxon>
        <taxon>Xanthophyceae</taxon>
        <taxon>Tribonematales</taxon>
        <taxon>Tribonemataceae</taxon>
        <taxon>Tribonema</taxon>
    </lineage>
</organism>
<evidence type="ECO:0000256" key="1">
    <source>
        <dbReference type="SAM" id="SignalP"/>
    </source>
</evidence>
<evidence type="ECO:0000313" key="3">
    <source>
        <dbReference type="Proteomes" id="UP000664859"/>
    </source>
</evidence>
<comment type="caution">
    <text evidence="2">The sequence shown here is derived from an EMBL/GenBank/DDBJ whole genome shotgun (WGS) entry which is preliminary data.</text>
</comment>
<sequence>MRSSVCAACYALALLQQQAAAFCVPPRGQGVIGRSSRACRPSRVFMSSETATAATNKFSAAPEADPIPFVRLLGQLTPSPAEDASPEMEAQMVAEAVNQNLDKVLDGPFLRWLQKKVALSETMGNQSAHATLRTLEGSIATAIKAKLRAATELVTALLGTDCSGARGQLLREILILPGGQEHPLYLAPDDPKRQFGDAAVDPYDFKRAWDILAEGQRLQGVWEDTAETPGTHAMMDTVLAECARVLNGQADVKSDEEVSSCSSKI</sequence>
<reference evidence="2" key="1">
    <citation type="submission" date="2021-02" db="EMBL/GenBank/DDBJ databases">
        <title>First Annotated Genome of the Yellow-green Alga Tribonema minus.</title>
        <authorList>
            <person name="Mahan K.M."/>
        </authorList>
    </citation>
    <scope>NUCLEOTIDE SEQUENCE</scope>
    <source>
        <strain evidence="2">UTEX B ZZ1240</strain>
    </source>
</reference>
<feature type="chain" id="PRO_5032532313" evidence="1">
    <location>
        <begin position="22"/>
        <end position="265"/>
    </location>
</feature>
<dbReference type="Proteomes" id="UP000664859">
    <property type="component" value="Unassembled WGS sequence"/>
</dbReference>
<evidence type="ECO:0000313" key="2">
    <source>
        <dbReference type="EMBL" id="KAG5180492.1"/>
    </source>
</evidence>
<gene>
    <name evidence="2" type="ORF">JKP88DRAFT_223243</name>
</gene>
<keyword evidence="3" id="KW-1185">Reference proteome</keyword>
<accession>A0A836CCF7</accession>
<name>A0A836CCF7_9STRA</name>
<proteinExistence type="predicted"/>
<keyword evidence="1" id="KW-0732">Signal</keyword>
<dbReference type="EMBL" id="JAFCMP010000390">
    <property type="protein sequence ID" value="KAG5180492.1"/>
    <property type="molecule type" value="Genomic_DNA"/>
</dbReference>
<dbReference type="AlphaFoldDB" id="A0A836CCF7"/>
<feature type="signal peptide" evidence="1">
    <location>
        <begin position="1"/>
        <end position="21"/>
    </location>
</feature>